<comment type="caution">
    <text evidence="3">The sequence shown here is derived from an EMBL/GenBank/DDBJ whole genome shotgun (WGS) entry which is preliminary data.</text>
</comment>
<keyword evidence="4" id="KW-1185">Reference proteome</keyword>
<dbReference type="InterPro" id="IPR006050">
    <property type="entry name" value="DNA_photolyase_N"/>
</dbReference>
<feature type="domain" description="Photolyase/cryptochrome alpha/beta" evidence="2">
    <location>
        <begin position="36"/>
        <end position="231"/>
    </location>
</feature>
<feature type="region of interest" description="Disordered" evidence="1">
    <location>
        <begin position="418"/>
        <end position="467"/>
    </location>
</feature>
<dbReference type="SUPFAM" id="SSF48173">
    <property type="entry name" value="Cryptochrome/photolyase FAD-binding domain"/>
    <property type="match status" value="2"/>
</dbReference>
<dbReference type="PANTHER" id="PTHR10211:SF0">
    <property type="entry name" value="DEOXYRIBODIPYRIMIDINE PHOTO-LYASE"/>
    <property type="match status" value="1"/>
</dbReference>
<dbReference type="GO" id="GO:0000719">
    <property type="term" value="P:photoreactive repair"/>
    <property type="evidence" value="ECO:0007669"/>
    <property type="project" value="TreeGrafter"/>
</dbReference>
<dbReference type="InterPro" id="IPR014729">
    <property type="entry name" value="Rossmann-like_a/b/a_fold"/>
</dbReference>
<proteinExistence type="predicted"/>
<dbReference type="SUPFAM" id="SSF52425">
    <property type="entry name" value="Cryptochrome/photolyase, N-terminal domain"/>
    <property type="match status" value="1"/>
</dbReference>
<name>A0A7J7IMJ9_9RHOD</name>
<dbReference type="Gene3D" id="1.10.579.10">
    <property type="entry name" value="DNA Cyclobutane Dipyrimidine Photolyase, subunit A, domain 3"/>
    <property type="match status" value="1"/>
</dbReference>
<evidence type="ECO:0000259" key="2">
    <source>
        <dbReference type="PROSITE" id="PS51645"/>
    </source>
</evidence>
<dbReference type="InterPro" id="IPR036134">
    <property type="entry name" value="Crypto/Photolyase_FAD-like_sf"/>
</dbReference>
<dbReference type="InterPro" id="IPR052219">
    <property type="entry name" value="Photolyase_Class-2"/>
</dbReference>
<reference evidence="3 4" key="1">
    <citation type="journal article" date="2020" name="J. Phycol.">
        <title>Comparative genome analysis reveals Cyanidiococcus gen. nov., a new extremophilic red algal genus sister to Cyanidioschyzon (Cyanidioschyzonaceae, Rhodophyta).</title>
        <authorList>
            <person name="Liu S.-L."/>
            <person name="Chiang Y.-R."/>
            <person name="Yoon H.S."/>
            <person name="Fu H.-Y."/>
        </authorList>
    </citation>
    <scope>NUCLEOTIDE SEQUENCE [LARGE SCALE GENOMIC DNA]</scope>
    <source>
        <strain evidence="3 4">THAL066</strain>
    </source>
</reference>
<gene>
    <name evidence="3" type="ORF">F1559_000257</name>
</gene>
<dbReference type="Gene3D" id="1.25.40.80">
    <property type="match status" value="1"/>
</dbReference>
<dbReference type="Gene3D" id="3.40.50.620">
    <property type="entry name" value="HUPs"/>
    <property type="match status" value="1"/>
</dbReference>
<dbReference type="EMBL" id="VWRR01000003">
    <property type="protein sequence ID" value="KAF6004336.1"/>
    <property type="molecule type" value="Genomic_DNA"/>
</dbReference>
<dbReference type="InterPro" id="IPR036155">
    <property type="entry name" value="Crypto/Photolyase_N_sf"/>
</dbReference>
<evidence type="ECO:0000256" key="1">
    <source>
        <dbReference type="SAM" id="MobiDB-lite"/>
    </source>
</evidence>
<evidence type="ECO:0000313" key="3">
    <source>
        <dbReference type="EMBL" id="KAF6004336.1"/>
    </source>
</evidence>
<dbReference type="OrthoDB" id="496749at2759"/>
<sequence length="690" mass="75856">MASKHEIFQQAVLESRVEPERVRMLNQSAPCKEAGAYVLYWCTRAPRTVHNEALEVAKSIARLACLPLVCLSVLDLEEAREGSLRHVLFQLEGLIDFTKSLVRRHGVSPAAVHVRLDPALSVVTRAGAAAGTSSRSAASRDSYLESGEAASSSTTIVGGLSVLGGAAPVLIRGPAKASTQQINTFEGFALRAFAIVTERGHLRYQRTRAARVAALAGRPVLEVETSLIVPVETASVREEMVASSFLTRLGSGLGDRYLHELRPSAPIEPTPPELVAGLHMLGYAPAPEVDRGWSAEDWLATANRSHLLQVLRRNGVDCDAPTISASAYRGGENAARRLLSVFVARKLYGYAVKAEHQNEALRAEYGSLLSPYLTFGHISPVYVAIKVHRAAAERAIDEHGGRLRACDRAERVIDSLEKHAGDEGGDSGESFPSQTGTASPGFTSEDALLHGSGSSLPSTSSSSRRPASFSESLSLSAAIEIASQQVDVRKFMENMYRRELAYNFVMYNKRYDTFEGAVPAWARRSLFERASRRTSHYQYSEADWYNARTHDARWNAVQRELLTRGRNMCRDRNYWCQKILEYENDPAHAFELSVRINNHLMLDANDPVGYATCAQCFGRWQQPVMRPGALGSLERGSAPEAAFGEQLGLVPELYTLRTEEQWRAAEALAESIDQRLAIVPIPENDTIDAY</sequence>
<dbReference type="Proteomes" id="UP000530660">
    <property type="component" value="Unassembled WGS sequence"/>
</dbReference>
<evidence type="ECO:0000313" key="4">
    <source>
        <dbReference type="Proteomes" id="UP000530660"/>
    </source>
</evidence>
<organism evidence="3 4">
    <name type="scientific">Cyanidiococcus yangmingshanensis</name>
    <dbReference type="NCBI Taxonomy" id="2690220"/>
    <lineage>
        <taxon>Eukaryota</taxon>
        <taxon>Rhodophyta</taxon>
        <taxon>Bangiophyceae</taxon>
        <taxon>Cyanidiales</taxon>
        <taxon>Cyanidiaceae</taxon>
        <taxon>Cyanidiococcus</taxon>
    </lineage>
</organism>
<feature type="compositionally biased region" description="Low complexity" evidence="1">
    <location>
        <begin position="451"/>
        <end position="467"/>
    </location>
</feature>
<accession>A0A7J7IMJ9</accession>
<dbReference type="PROSITE" id="PS51645">
    <property type="entry name" value="PHR_CRY_ALPHA_BETA"/>
    <property type="match status" value="1"/>
</dbReference>
<dbReference type="PANTHER" id="PTHR10211">
    <property type="entry name" value="DEOXYRIBODIPYRIMIDINE PHOTOLYASE"/>
    <property type="match status" value="1"/>
</dbReference>
<dbReference type="AlphaFoldDB" id="A0A7J7IMJ9"/>
<dbReference type="GO" id="GO:0003904">
    <property type="term" value="F:deoxyribodipyrimidine photo-lyase activity"/>
    <property type="evidence" value="ECO:0007669"/>
    <property type="project" value="TreeGrafter"/>
</dbReference>
<protein>
    <recommendedName>
        <fullName evidence="2">Photolyase/cryptochrome alpha/beta domain-containing protein</fullName>
    </recommendedName>
</protein>
<feature type="compositionally biased region" description="Polar residues" evidence="1">
    <location>
        <begin position="430"/>
        <end position="442"/>
    </location>
</feature>